<feature type="compositionally biased region" description="Acidic residues" evidence="2">
    <location>
        <begin position="146"/>
        <end position="156"/>
    </location>
</feature>
<keyword evidence="1" id="KW-0808">Transferase</keyword>
<dbReference type="PANTHER" id="PTHR23079:SF14">
    <property type="entry name" value="RNA-DEPENDENT RNA POLYMERASE"/>
    <property type="match status" value="1"/>
</dbReference>
<proteinExistence type="inferred from homology"/>
<dbReference type="GO" id="GO:0030422">
    <property type="term" value="P:siRNA processing"/>
    <property type="evidence" value="ECO:0007669"/>
    <property type="project" value="TreeGrafter"/>
</dbReference>
<keyword evidence="1 4" id="KW-0696">RNA-directed RNA polymerase</keyword>
<feature type="region of interest" description="Disordered" evidence="2">
    <location>
        <begin position="1"/>
        <end position="25"/>
    </location>
</feature>
<dbReference type="Pfam" id="PF05183">
    <property type="entry name" value="RdRP"/>
    <property type="match status" value="1"/>
</dbReference>
<comment type="catalytic activity">
    <reaction evidence="1">
        <text>RNA(n) + a ribonucleoside 5'-triphosphate = RNA(n+1) + diphosphate</text>
        <dbReference type="Rhea" id="RHEA:21248"/>
        <dbReference type="Rhea" id="RHEA-COMP:14527"/>
        <dbReference type="Rhea" id="RHEA-COMP:17342"/>
        <dbReference type="ChEBI" id="CHEBI:33019"/>
        <dbReference type="ChEBI" id="CHEBI:61557"/>
        <dbReference type="ChEBI" id="CHEBI:140395"/>
        <dbReference type="EC" id="2.7.7.48"/>
    </reaction>
</comment>
<dbReference type="GO" id="GO:0003723">
    <property type="term" value="F:RNA binding"/>
    <property type="evidence" value="ECO:0007669"/>
    <property type="project" value="UniProtKB-KW"/>
</dbReference>
<dbReference type="EMBL" id="JAPQKS010000006">
    <property type="protein sequence ID" value="KAJ5223404.1"/>
    <property type="molecule type" value="Genomic_DNA"/>
</dbReference>
<feature type="compositionally biased region" description="Basic and acidic residues" evidence="2">
    <location>
        <begin position="120"/>
        <end position="138"/>
    </location>
</feature>
<evidence type="ECO:0000256" key="2">
    <source>
        <dbReference type="SAM" id="MobiDB-lite"/>
    </source>
</evidence>
<keyword evidence="1" id="KW-0694">RNA-binding</keyword>
<evidence type="ECO:0000259" key="3">
    <source>
        <dbReference type="Pfam" id="PF05183"/>
    </source>
</evidence>
<dbReference type="InterPro" id="IPR007855">
    <property type="entry name" value="RDRP"/>
</dbReference>
<dbReference type="OrthoDB" id="10055769at2759"/>
<reference evidence="4" key="2">
    <citation type="journal article" date="2023" name="IMA Fungus">
        <title>Comparative genomic study of the Penicillium genus elucidates a diverse pangenome and 15 lateral gene transfer events.</title>
        <authorList>
            <person name="Petersen C."/>
            <person name="Sorensen T."/>
            <person name="Nielsen M.R."/>
            <person name="Sondergaard T.E."/>
            <person name="Sorensen J.L."/>
            <person name="Fitzpatrick D.A."/>
            <person name="Frisvad J.C."/>
            <person name="Nielsen K.L."/>
        </authorList>
    </citation>
    <scope>NUCLEOTIDE SEQUENCE</scope>
    <source>
        <strain evidence="4">IBT 19713</strain>
    </source>
</reference>
<feature type="region of interest" description="Disordered" evidence="2">
    <location>
        <begin position="214"/>
        <end position="240"/>
    </location>
</feature>
<dbReference type="GO" id="GO:0031380">
    <property type="term" value="C:nuclear RNA-directed RNA polymerase complex"/>
    <property type="evidence" value="ECO:0007669"/>
    <property type="project" value="TreeGrafter"/>
</dbReference>
<dbReference type="EC" id="2.7.7.48" evidence="1"/>
<evidence type="ECO:0000256" key="1">
    <source>
        <dbReference type="RuleBase" id="RU363098"/>
    </source>
</evidence>
<comment type="similarity">
    <text evidence="1">Belongs to the RdRP family.</text>
</comment>
<evidence type="ECO:0000313" key="4">
    <source>
        <dbReference type="EMBL" id="KAJ5223404.1"/>
    </source>
</evidence>
<dbReference type="GO" id="GO:0003968">
    <property type="term" value="F:RNA-directed RNA polymerase activity"/>
    <property type="evidence" value="ECO:0007669"/>
    <property type="project" value="UniProtKB-KW"/>
</dbReference>
<feature type="region of interest" description="Disordered" evidence="2">
    <location>
        <begin position="120"/>
        <end position="175"/>
    </location>
</feature>
<reference evidence="4" key="1">
    <citation type="submission" date="2022-11" db="EMBL/GenBank/DDBJ databases">
        <authorList>
            <person name="Petersen C."/>
        </authorList>
    </citation>
    <scope>NUCLEOTIDE SEQUENCE</scope>
    <source>
        <strain evidence="4">IBT 19713</strain>
    </source>
</reference>
<evidence type="ECO:0000313" key="5">
    <source>
        <dbReference type="Proteomes" id="UP001150941"/>
    </source>
</evidence>
<gene>
    <name evidence="4" type="ORF">N7468_007946</name>
</gene>
<organism evidence="4 5">
    <name type="scientific">Penicillium chermesinum</name>
    <dbReference type="NCBI Taxonomy" id="63820"/>
    <lineage>
        <taxon>Eukaryota</taxon>
        <taxon>Fungi</taxon>
        <taxon>Dikarya</taxon>
        <taxon>Ascomycota</taxon>
        <taxon>Pezizomycotina</taxon>
        <taxon>Eurotiomycetes</taxon>
        <taxon>Eurotiomycetidae</taxon>
        <taxon>Eurotiales</taxon>
        <taxon>Aspergillaceae</taxon>
        <taxon>Penicillium</taxon>
    </lineage>
</organism>
<comment type="caution">
    <text evidence="4">The sequence shown here is derived from an EMBL/GenBank/DDBJ whole genome shotgun (WGS) entry which is preliminary data.</text>
</comment>
<dbReference type="GeneID" id="83204545"/>
<keyword evidence="5" id="KW-1185">Reference proteome</keyword>
<protein>
    <recommendedName>
        <fullName evidence="1">RNA-dependent RNA polymerase</fullName>
        <ecNumber evidence="1">2.7.7.48</ecNumber>
    </recommendedName>
</protein>
<dbReference type="PANTHER" id="PTHR23079">
    <property type="entry name" value="RNA-DEPENDENT RNA POLYMERASE"/>
    <property type="match status" value="1"/>
</dbReference>
<name>A0A9W9NRS8_9EURO</name>
<feature type="compositionally biased region" description="Polar residues" evidence="2">
    <location>
        <begin position="162"/>
        <end position="172"/>
    </location>
</feature>
<dbReference type="InterPro" id="IPR057596">
    <property type="entry name" value="RDRP_core"/>
</dbReference>
<feature type="domain" description="RDRP core" evidence="3">
    <location>
        <begin position="444"/>
        <end position="1085"/>
    </location>
</feature>
<dbReference type="Proteomes" id="UP001150941">
    <property type="component" value="Unassembled WGS sequence"/>
</dbReference>
<dbReference type="RefSeq" id="XP_058327587.1">
    <property type="nucleotide sequence ID" value="XM_058477242.1"/>
</dbReference>
<sequence>MSPGQAVTRSWGPETPPETPRRSSELREYVKTLNEAYGLNIPNSEYINFSPRSLRQQVRIEWRVLKRIRRLFWSAQYRSELYNMMDSLKEWVEGNESSTRGERLEYLWGLMEDEYWIRNNGEKGESNGSPEDYKVESPKRKRTSEVEDDDGDDDDDKGFRTAPSSPIKSTSAGRPFELDFDLEGIEFTPEDSADESHEPEKPKPSMLQRLTAAKEQAEANPNPRMANTSFPAPKLPPDRSTASLFGGSSFHLPPNGATSSRMDDSFVSNASTVFTTNNDSRNQSFITDATEVEADAYDTQESQYAAESVVEQWIQEDGSTETVKQRIINALLDNGPFSLEQPLPRSISLRCRHELERVGRHWGVPLRDMLRGDAEPNMDYDAFWSWIKVHSMRGKKELPEKPSRKAWESATNLFNTDSHSEVVVLSGILDWTTKSADEHGFFDLKLNAFKTERSCRFRRRFGSDRFLSLLMPPVAKPPVHLGAPSSPALLRDSISTWLTRNEHQCLGRTWRAMFIEDVQRKGKEALQRVHLFAVDGVDFCPPLSSHPLAVSPPKEASSAHTKMTIDALIEWHMPRKFNSHQSNTKLFQRFSLGFSKTYASVPLRPYQIVPVPDHRNGETVMNDGCALMSRTLANKICHHLGISGNTPSAFQGRIAGAKGLWMVDRHQSKYQAFAEEGEDIWLEITDSQLKIHPHPVHWKDPYDEEKLTFEVCKWSKPLHSVDLNIQILSILDYGSNSRSRGYLAELTRKGIDQLAEDFEDVLRSDNPVACRRLVQKFKPQGDAQYRQLDQWTIKDSEFIIRLSEAGFSPQSFSPLRRKLEQYFSWIMDRRIQDIRIEVPLSTYAFCIADPYGVLEPHEVYLGFSAAWRGHETFQSSIVEGDVLVARTPAHLPSDIQRRKAVFKSELRHFTDVIVFSTKGQIPLAHMLSGGDYDGDAPWICWDPELVDHFKNSGLPEELALKASHFGLTEHSIPMSKITSTEEFLHKTFLFNLTLSNLGRCTREHEKIQYELGLNHPSAREVGSLLGHLVDSRKGGVLLTDEAWKLILKRVSPRERLWPAYIPYDKKVERRHHEPKRENIVDYLKFFVADKQGIAVRTRINENFPEISSFSSRDQDLRQPWIQAQKAIKDDDTGSVEEVLTAAKLAIDEARENWNSQASEARSAQSASEFISEIPAPHSSRPQLHPLVHTWQNSPYEWRRVLASCLYWDQPNAKFTWYAYGDTLCDIKAETFSSRRIVNDIASIYRVNPKAVARFAPVEMEANEDEFGGGEELEAMLLGMEKFIGLEKRSPIE</sequence>
<accession>A0A9W9NRS8</accession>
<dbReference type="Gene3D" id="1.10.8.790">
    <property type="entry name" value="RNA-dependent RNA polymerase, slab domain, helical subdomain-like"/>
    <property type="match status" value="1"/>
</dbReference>
<keyword evidence="1" id="KW-0548">Nucleotidyltransferase</keyword>